<sequence>MPTSDLTWQKSSYCAQGNSCVHVATTGPGTIHLTESADPSGAILTATPAAFDALLTTLKKETSRG</sequence>
<proteinExistence type="predicted"/>
<name>A0ABV7S9N5_9ACTN</name>
<dbReference type="RefSeq" id="WP_310779879.1">
    <property type="nucleotide sequence ID" value="NZ_JBHRWR010000003.1"/>
</dbReference>
<protein>
    <submittedName>
        <fullName evidence="2">DUF397 domain-containing protein</fullName>
    </submittedName>
</protein>
<gene>
    <name evidence="2" type="ORF">ACFOZ0_08210</name>
</gene>
<dbReference type="Pfam" id="PF04149">
    <property type="entry name" value="DUF397"/>
    <property type="match status" value="1"/>
</dbReference>
<dbReference type="InterPro" id="IPR007278">
    <property type="entry name" value="DUF397"/>
</dbReference>
<evidence type="ECO:0000313" key="2">
    <source>
        <dbReference type="EMBL" id="MFC3573263.1"/>
    </source>
</evidence>
<keyword evidence="3" id="KW-1185">Reference proteome</keyword>
<comment type="caution">
    <text evidence="2">The sequence shown here is derived from an EMBL/GenBank/DDBJ whole genome shotgun (WGS) entry which is preliminary data.</text>
</comment>
<accession>A0ABV7S9N5</accession>
<evidence type="ECO:0000259" key="1">
    <source>
        <dbReference type="Pfam" id="PF04149"/>
    </source>
</evidence>
<feature type="domain" description="DUF397" evidence="1">
    <location>
        <begin position="6"/>
        <end position="59"/>
    </location>
</feature>
<reference evidence="3" key="1">
    <citation type="journal article" date="2019" name="Int. J. Syst. Evol. Microbiol.">
        <title>The Global Catalogue of Microorganisms (GCM) 10K type strain sequencing project: providing services to taxonomists for standard genome sequencing and annotation.</title>
        <authorList>
            <consortium name="The Broad Institute Genomics Platform"/>
            <consortium name="The Broad Institute Genome Sequencing Center for Infectious Disease"/>
            <person name="Wu L."/>
            <person name="Ma J."/>
        </authorList>
    </citation>
    <scope>NUCLEOTIDE SEQUENCE [LARGE SCALE GENOMIC DNA]</scope>
    <source>
        <strain evidence="3">CGMCC 4.7035</strain>
    </source>
</reference>
<dbReference type="EMBL" id="JBHRWR010000003">
    <property type="protein sequence ID" value="MFC3573263.1"/>
    <property type="molecule type" value="Genomic_DNA"/>
</dbReference>
<evidence type="ECO:0000313" key="3">
    <source>
        <dbReference type="Proteomes" id="UP001595701"/>
    </source>
</evidence>
<organism evidence="2 3">
    <name type="scientific">Streptomyces yaanensis</name>
    <dbReference type="NCBI Taxonomy" id="1142239"/>
    <lineage>
        <taxon>Bacteria</taxon>
        <taxon>Bacillati</taxon>
        <taxon>Actinomycetota</taxon>
        <taxon>Actinomycetes</taxon>
        <taxon>Kitasatosporales</taxon>
        <taxon>Streptomycetaceae</taxon>
        <taxon>Streptomyces</taxon>
    </lineage>
</organism>
<dbReference type="Proteomes" id="UP001595701">
    <property type="component" value="Unassembled WGS sequence"/>
</dbReference>